<protein>
    <submittedName>
        <fullName evidence="2">NAD(P)-binding protein</fullName>
    </submittedName>
</protein>
<accession>A0AA46DG46</accession>
<name>A0AA46DG46_9BURK</name>
<dbReference type="PANTHER" id="PTHR43355:SF2">
    <property type="entry name" value="FLAVIN REDUCTASE (NADPH)"/>
    <property type="match status" value="1"/>
</dbReference>
<comment type="caution">
    <text evidence="2">The sequence shown here is derived from an EMBL/GenBank/DDBJ whole genome shotgun (WGS) entry which is preliminary data.</text>
</comment>
<reference evidence="2 3" key="1">
    <citation type="submission" date="2019-03" db="EMBL/GenBank/DDBJ databases">
        <title>Genomic Encyclopedia of Type Strains, Phase IV (KMG-IV): sequencing the most valuable type-strain genomes for metagenomic binning, comparative biology and taxonomic classification.</title>
        <authorList>
            <person name="Goeker M."/>
        </authorList>
    </citation>
    <scope>NUCLEOTIDE SEQUENCE [LARGE SCALE GENOMIC DNA]</scope>
    <source>
        <strain evidence="2 3">DSM 15264</strain>
    </source>
</reference>
<dbReference type="SUPFAM" id="SSF51735">
    <property type="entry name" value="NAD(P)-binding Rossmann-fold domains"/>
    <property type="match status" value="1"/>
</dbReference>
<dbReference type="AlphaFoldDB" id="A0AA46DG46"/>
<dbReference type="Pfam" id="PF13460">
    <property type="entry name" value="NAD_binding_10"/>
    <property type="match status" value="1"/>
</dbReference>
<dbReference type="EMBL" id="SLXF01000001">
    <property type="protein sequence ID" value="TCP09460.1"/>
    <property type="molecule type" value="Genomic_DNA"/>
</dbReference>
<feature type="domain" description="NAD(P)-binding" evidence="1">
    <location>
        <begin position="12"/>
        <end position="209"/>
    </location>
</feature>
<dbReference type="Proteomes" id="UP000294772">
    <property type="component" value="Unassembled WGS sequence"/>
</dbReference>
<proteinExistence type="predicted"/>
<organism evidence="2 3">
    <name type="scientific">Caldimonas thermodepolymerans</name>
    <dbReference type="NCBI Taxonomy" id="215580"/>
    <lineage>
        <taxon>Bacteria</taxon>
        <taxon>Pseudomonadati</taxon>
        <taxon>Pseudomonadota</taxon>
        <taxon>Betaproteobacteria</taxon>
        <taxon>Burkholderiales</taxon>
        <taxon>Sphaerotilaceae</taxon>
        <taxon>Caldimonas</taxon>
    </lineage>
</organism>
<dbReference type="InterPro" id="IPR016040">
    <property type="entry name" value="NAD(P)-bd_dom"/>
</dbReference>
<dbReference type="InterPro" id="IPR051606">
    <property type="entry name" value="Polyketide_Oxido-like"/>
</dbReference>
<sequence>MPNLPLNVLVVGASRGSGAAAVQALLAAGHRVTALSRQGRVPLPPMPGLTVVAGDALRAADLDRVLPGHDAGVVTLGISEPAWRVRLRGPRHTPSDVRSRGTQCVVDAMQRHGVRRLVVQTSYGVGETRAHLPGLYRLMFALLLKPQIEDTERQEQVVRASGLDWVLVQPVNLTDRLVRAPAFASAAGEVRGMQVARGQVGRFLAQAVAVPDWVGRTVALSAPG</sequence>
<dbReference type="Gene3D" id="3.40.50.720">
    <property type="entry name" value="NAD(P)-binding Rossmann-like Domain"/>
    <property type="match status" value="1"/>
</dbReference>
<evidence type="ECO:0000259" key="1">
    <source>
        <dbReference type="Pfam" id="PF13460"/>
    </source>
</evidence>
<dbReference type="InterPro" id="IPR036291">
    <property type="entry name" value="NAD(P)-bd_dom_sf"/>
</dbReference>
<dbReference type="GO" id="GO:0042602">
    <property type="term" value="F:riboflavin reductase (NADPH) activity"/>
    <property type="evidence" value="ECO:0007669"/>
    <property type="project" value="TreeGrafter"/>
</dbReference>
<gene>
    <name evidence="2" type="ORF">EV676_10133</name>
</gene>
<dbReference type="GO" id="GO:0004074">
    <property type="term" value="F:biliverdin reductase [NAD(P)H] activity"/>
    <property type="evidence" value="ECO:0007669"/>
    <property type="project" value="TreeGrafter"/>
</dbReference>
<evidence type="ECO:0000313" key="3">
    <source>
        <dbReference type="Proteomes" id="UP000294772"/>
    </source>
</evidence>
<dbReference type="PANTHER" id="PTHR43355">
    <property type="entry name" value="FLAVIN REDUCTASE (NADPH)"/>
    <property type="match status" value="1"/>
</dbReference>
<dbReference type="RefSeq" id="WP_198425460.1">
    <property type="nucleotide sequence ID" value="NZ_CALFFA010000022.1"/>
</dbReference>
<evidence type="ECO:0000313" key="2">
    <source>
        <dbReference type="EMBL" id="TCP09460.1"/>
    </source>
</evidence>